<feature type="region of interest" description="Disordered" evidence="1">
    <location>
        <begin position="37"/>
        <end position="96"/>
    </location>
</feature>
<protein>
    <recommendedName>
        <fullName evidence="4">DNA-binding protein</fullName>
    </recommendedName>
</protein>
<name>A0A239F2A7_9BURK</name>
<evidence type="ECO:0000256" key="1">
    <source>
        <dbReference type="SAM" id="MobiDB-lite"/>
    </source>
</evidence>
<feature type="compositionally biased region" description="Low complexity" evidence="1">
    <location>
        <begin position="64"/>
        <end position="77"/>
    </location>
</feature>
<dbReference type="Proteomes" id="UP000198284">
    <property type="component" value="Unassembled WGS sequence"/>
</dbReference>
<accession>A0A239F2A7</accession>
<evidence type="ECO:0000313" key="2">
    <source>
        <dbReference type="EMBL" id="SNS50678.1"/>
    </source>
</evidence>
<keyword evidence="3" id="KW-1185">Reference proteome</keyword>
<dbReference type="EMBL" id="FZOT01000003">
    <property type="protein sequence ID" value="SNS50678.1"/>
    <property type="molecule type" value="Genomic_DNA"/>
</dbReference>
<dbReference type="AlphaFoldDB" id="A0A239F2A7"/>
<proteinExistence type="predicted"/>
<sequence length="163" mass="17540">MSSLIQARDSIKAELAQAMQGVDFYQRRIEALEKALDDLEQIPDLETGGAQESGKARRGRPARAAKQSAPKKSAGAAKRGRAAKSGGGELPATGGSFWMELVDTEPRTAPQILEAATQRIGTSLSPELRKKLAQRMVMALRGMVKSGAIKDSGKGRQRQFYQG</sequence>
<gene>
    <name evidence="2" type="ORF">SAMN06265795_103125</name>
</gene>
<organism evidence="2 3">
    <name type="scientific">Noviherbaspirillum humi</name>
    <dbReference type="NCBI Taxonomy" id="1688639"/>
    <lineage>
        <taxon>Bacteria</taxon>
        <taxon>Pseudomonadati</taxon>
        <taxon>Pseudomonadota</taxon>
        <taxon>Betaproteobacteria</taxon>
        <taxon>Burkholderiales</taxon>
        <taxon>Oxalobacteraceae</taxon>
        <taxon>Noviherbaspirillum</taxon>
    </lineage>
</organism>
<reference evidence="2 3" key="1">
    <citation type="submission" date="2017-06" db="EMBL/GenBank/DDBJ databases">
        <authorList>
            <person name="Kim H.J."/>
            <person name="Triplett B.A."/>
        </authorList>
    </citation>
    <scope>NUCLEOTIDE SEQUENCE [LARGE SCALE GENOMIC DNA]</scope>
    <source>
        <strain evidence="2 3">U15</strain>
    </source>
</reference>
<dbReference type="RefSeq" id="WP_143131158.1">
    <property type="nucleotide sequence ID" value="NZ_FZOT01000003.1"/>
</dbReference>
<evidence type="ECO:0008006" key="4">
    <source>
        <dbReference type="Google" id="ProtNLM"/>
    </source>
</evidence>
<dbReference type="OrthoDB" id="8776642at2"/>
<evidence type="ECO:0000313" key="3">
    <source>
        <dbReference type="Proteomes" id="UP000198284"/>
    </source>
</evidence>